<proteinExistence type="inferred from homology"/>
<dbReference type="Proteomes" id="UP000273001">
    <property type="component" value="Chromosome"/>
</dbReference>
<evidence type="ECO:0000256" key="1">
    <source>
        <dbReference type="ARBA" id="ARBA00006139"/>
    </source>
</evidence>
<evidence type="ECO:0000256" key="9">
    <source>
        <dbReference type="HAMAP-Rule" id="MF_00161"/>
    </source>
</evidence>
<evidence type="ECO:0000256" key="6">
    <source>
        <dbReference type="ARBA" id="ARBA00022801"/>
    </source>
</evidence>
<keyword evidence="4 9" id="KW-0812">Transmembrane</keyword>
<feature type="transmembrane region" description="Helical" evidence="9">
    <location>
        <begin position="146"/>
        <end position="172"/>
    </location>
</feature>
<dbReference type="EC" id="3.4.23.36" evidence="9"/>
<comment type="subcellular location">
    <subcellularLocation>
        <location evidence="9">Cell membrane</location>
        <topology evidence="9">Multi-pass membrane protein</topology>
    </subcellularLocation>
</comment>
<dbReference type="HAMAP" id="MF_00161">
    <property type="entry name" value="LspA"/>
    <property type="match status" value="1"/>
</dbReference>
<keyword evidence="8 9" id="KW-0472">Membrane</keyword>
<comment type="catalytic activity">
    <reaction evidence="9">
        <text>Release of signal peptides from bacterial membrane prolipoproteins. Hydrolyzes -Xaa-Yaa-Zaa-|-(S,diacylglyceryl)Cys-, in which Xaa is hydrophobic (preferably Leu), and Yaa (Ala or Ser) and Zaa (Gly or Ala) have small, neutral side chains.</text>
        <dbReference type="EC" id="3.4.23.36"/>
    </reaction>
</comment>
<comment type="pathway">
    <text evidence="9">Protein modification; lipoprotein biosynthesis (signal peptide cleavage).</text>
</comment>
<keyword evidence="12" id="KW-1185">Reference proteome</keyword>
<evidence type="ECO:0000256" key="2">
    <source>
        <dbReference type="ARBA" id="ARBA00022475"/>
    </source>
</evidence>
<evidence type="ECO:0000256" key="3">
    <source>
        <dbReference type="ARBA" id="ARBA00022670"/>
    </source>
</evidence>
<dbReference type="PANTHER" id="PTHR33695">
    <property type="entry name" value="LIPOPROTEIN SIGNAL PEPTIDASE"/>
    <property type="match status" value="1"/>
</dbReference>
<evidence type="ECO:0000256" key="4">
    <source>
        <dbReference type="ARBA" id="ARBA00022692"/>
    </source>
</evidence>
<feature type="active site" evidence="9">
    <location>
        <position position="156"/>
    </location>
</feature>
<keyword evidence="5 9" id="KW-0064">Aspartyl protease</keyword>
<feature type="active site" evidence="9">
    <location>
        <position position="142"/>
    </location>
</feature>
<keyword evidence="3 9" id="KW-0645">Protease</keyword>
<dbReference type="GO" id="GO:0004190">
    <property type="term" value="F:aspartic-type endopeptidase activity"/>
    <property type="evidence" value="ECO:0007669"/>
    <property type="project" value="UniProtKB-EC"/>
</dbReference>
<accession>A0ABM6Z338</accession>
<evidence type="ECO:0000256" key="7">
    <source>
        <dbReference type="ARBA" id="ARBA00022989"/>
    </source>
</evidence>
<keyword evidence="6 9" id="KW-0378">Hydrolase</keyword>
<keyword evidence="2 9" id="KW-1003">Cell membrane</keyword>
<keyword evidence="7 9" id="KW-1133">Transmembrane helix</keyword>
<dbReference type="PANTHER" id="PTHR33695:SF1">
    <property type="entry name" value="LIPOPROTEIN SIGNAL PEPTIDASE"/>
    <property type="match status" value="1"/>
</dbReference>
<feature type="transmembrane region" description="Helical" evidence="9">
    <location>
        <begin position="75"/>
        <end position="99"/>
    </location>
</feature>
<dbReference type="PRINTS" id="PR00781">
    <property type="entry name" value="LIPOSIGPTASE"/>
</dbReference>
<evidence type="ECO:0000256" key="10">
    <source>
        <dbReference type="RuleBase" id="RU004181"/>
    </source>
</evidence>
<comment type="caution">
    <text evidence="9">Lacks conserved residue(s) required for the propagation of feature annotation.</text>
</comment>
<gene>
    <name evidence="9 11" type="primary">lspA</name>
    <name evidence="11" type="ORF">D5R93_05180</name>
</gene>
<dbReference type="NCBIfam" id="TIGR00077">
    <property type="entry name" value="lspA"/>
    <property type="match status" value="1"/>
</dbReference>
<feature type="transmembrane region" description="Helical" evidence="9">
    <location>
        <begin position="106"/>
        <end position="126"/>
    </location>
</feature>
<protein>
    <recommendedName>
        <fullName evidence="9">Lipoprotein signal peptidase</fullName>
        <ecNumber evidence="9">3.4.23.36</ecNumber>
    </recommendedName>
    <alternativeName>
        <fullName evidence="9">Prolipoprotein signal peptidase</fullName>
    </alternativeName>
    <alternativeName>
        <fullName evidence="9">Signal peptidase II</fullName>
        <shortName evidence="9">SPase II</shortName>
    </alternativeName>
</protein>
<dbReference type="RefSeq" id="WP_119835651.1">
    <property type="nucleotide sequence ID" value="NZ_CP032514.1"/>
</dbReference>
<dbReference type="EMBL" id="CP032514">
    <property type="protein sequence ID" value="AYD89598.1"/>
    <property type="molecule type" value="Genomic_DNA"/>
</dbReference>
<sequence length="194" mass="19564">MSDGQSVEADKGGGLPLAAGRQAVPATVLLWAVAGAVVVADQVTKAWALSALGDGARLPVVGDVLGLVLVRNSGAAFSLAAGYTWVLSLVAVAVIVAIVRASRRLASTWWALVLGLVLGGAAGNLLDRLVRPPGPLRGHVVDFIDYGGYFVGNVADIAIVVAAVGLLVLTLGGRDRDGTRQRPAGAAGGREGQA</sequence>
<comment type="similarity">
    <text evidence="1 9 10">Belongs to the peptidase A8 family.</text>
</comment>
<evidence type="ECO:0000313" key="11">
    <source>
        <dbReference type="EMBL" id="AYD89598.1"/>
    </source>
</evidence>
<evidence type="ECO:0000313" key="12">
    <source>
        <dbReference type="Proteomes" id="UP000273001"/>
    </source>
</evidence>
<evidence type="ECO:0000256" key="5">
    <source>
        <dbReference type="ARBA" id="ARBA00022750"/>
    </source>
</evidence>
<organism evidence="11 12">
    <name type="scientific">Actinomyces lilanjuaniae</name>
    <dbReference type="NCBI Taxonomy" id="2321394"/>
    <lineage>
        <taxon>Bacteria</taxon>
        <taxon>Bacillati</taxon>
        <taxon>Actinomycetota</taxon>
        <taxon>Actinomycetes</taxon>
        <taxon>Actinomycetales</taxon>
        <taxon>Actinomycetaceae</taxon>
        <taxon>Actinomyces</taxon>
    </lineage>
</organism>
<dbReference type="Pfam" id="PF01252">
    <property type="entry name" value="Peptidase_A8"/>
    <property type="match status" value="1"/>
</dbReference>
<reference evidence="11 12" key="1">
    <citation type="submission" date="2018-09" db="EMBL/GenBank/DDBJ databases">
        <authorList>
            <person name="Li J."/>
        </authorList>
    </citation>
    <scope>NUCLEOTIDE SEQUENCE [LARGE SCALE GENOMIC DNA]</scope>
    <source>
        <strain evidence="11 12">2129</strain>
    </source>
</reference>
<comment type="function">
    <text evidence="9">This protein specifically catalyzes the removal of signal peptides from prolipoproteins.</text>
</comment>
<dbReference type="InterPro" id="IPR001872">
    <property type="entry name" value="Peptidase_A8"/>
</dbReference>
<name>A0ABM6Z338_9ACTO</name>
<evidence type="ECO:0000256" key="8">
    <source>
        <dbReference type="ARBA" id="ARBA00023136"/>
    </source>
</evidence>